<dbReference type="PRINTS" id="PR00173">
    <property type="entry name" value="EDTRNSPORT"/>
</dbReference>
<keyword evidence="6 7" id="KW-0472">Membrane</keyword>
<dbReference type="SUPFAM" id="SSF118215">
    <property type="entry name" value="Proton glutamate symport protein"/>
    <property type="match status" value="1"/>
</dbReference>
<keyword evidence="3" id="KW-1003">Cell membrane</keyword>
<feature type="transmembrane region" description="Helical" evidence="7">
    <location>
        <begin position="146"/>
        <end position="168"/>
    </location>
</feature>
<evidence type="ECO:0000256" key="1">
    <source>
        <dbReference type="ARBA" id="ARBA00004651"/>
    </source>
</evidence>
<comment type="subcellular location">
    <subcellularLocation>
        <location evidence="1">Cell membrane</location>
        <topology evidence="1">Multi-pass membrane protein</topology>
    </subcellularLocation>
</comment>
<keyword evidence="5 7" id="KW-1133">Transmembrane helix</keyword>
<feature type="transmembrane region" description="Helical" evidence="7">
    <location>
        <begin position="115"/>
        <end position="134"/>
    </location>
</feature>
<evidence type="ECO:0000256" key="5">
    <source>
        <dbReference type="ARBA" id="ARBA00022989"/>
    </source>
</evidence>
<feature type="transmembrane region" description="Helical" evidence="7">
    <location>
        <begin position="242"/>
        <end position="267"/>
    </location>
</feature>
<keyword evidence="2" id="KW-0813">Transport</keyword>
<dbReference type="EMBL" id="JXAK01000042">
    <property type="protein sequence ID" value="KIL39175.1"/>
    <property type="molecule type" value="Genomic_DNA"/>
</dbReference>
<feature type="transmembrane region" description="Helical" evidence="7">
    <location>
        <begin position="76"/>
        <end position="94"/>
    </location>
</feature>
<evidence type="ECO:0000256" key="6">
    <source>
        <dbReference type="ARBA" id="ARBA00023136"/>
    </source>
</evidence>
<protein>
    <recommendedName>
        <fullName evidence="10">Sodium:dicarboxylate symporter</fullName>
    </recommendedName>
</protein>
<dbReference type="Proteomes" id="UP000031967">
    <property type="component" value="Unassembled WGS sequence"/>
</dbReference>
<evidence type="ECO:0000313" key="8">
    <source>
        <dbReference type="EMBL" id="KIL39175.1"/>
    </source>
</evidence>
<dbReference type="PANTHER" id="PTHR42865:SF7">
    <property type="entry name" value="PROTON_GLUTAMATE-ASPARTATE SYMPORTER"/>
    <property type="match status" value="1"/>
</dbReference>
<dbReference type="Gene3D" id="1.10.3860.10">
    <property type="entry name" value="Sodium:dicarboxylate symporter"/>
    <property type="match status" value="1"/>
</dbReference>
<evidence type="ECO:0000256" key="7">
    <source>
        <dbReference type="SAM" id="Phobius"/>
    </source>
</evidence>
<dbReference type="PANTHER" id="PTHR42865">
    <property type="entry name" value="PROTON/GLUTAMATE-ASPARTATE SYMPORTER"/>
    <property type="match status" value="1"/>
</dbReference>
<keyword evidence="4 7" id="KW-0812">Transmembrane</keyword>
<comment type="caution">
    <text evidence="8">The sequence shown here is derived from an EMBL/GenBank/DDBJ whole genome shotgun (WGS) entry which is preliminary data.</text>
</comment>
<feature type="transmembrane region" description="Helical" evidence="7">
    <location>
        <begin position="274"/>
        <end position="302"/>
    </location>
</feature>
<name>A0ABR5AF34_9BACL</name>
<sequence>MHRTTRLVGLIVGLAGRPGDGLGKEKQSTLGKLLVETEKRSDRTAEADGFNMKSFVSMLIPTNIFDALYHEKNLQVLFFSVVFGIGVGLIRSPASGHILAAGETIFKAFEKAISWSLYALPFGLMSIMAVQIAQTGVTVMIAMAKFIMLTYAAAIILIAISSAAIWYATGKSVVKSFADLKEPLLIAFGTRSSYAAMPSLFQSLRDEFSLEPQAIHLIVPLNIVICRYSMVLVYTLGTVFAAQLYGVPFGIFSFVLALFGAVIAALAGAGSPAVAALSMISIVLGMFGLPSGTAIILILAIITMIDPILTVINVHLACSSALFITKPAGTPKDSADMSAVGTTV</sequence>
<dbReference type="InterPro" id="IPR001991">
    <property type="entry name" value="Na-dicarboxylate_symporter"/>
</dbReference>
<organism evidence="8 9">
    <name type="scientific">Gordoniibacillus kamchatkensis</name>
    <dbReference type="NCBI Taxonomy" id="1590651"/>
    <lineage>
        <taxon>Bacteria</taxon>
        <taxon>Bacillati</taxon>
        <taxon>Bacillota</taxon>
        <taxon>Bacilli</taxon>
        <taxon>Bacillales</taxon>
        <taxon>Paenibacillaceae</taxon>
        <taxon>Gordoniibacillus</taxon>
    </lineage>
</organism>
<gene>
    <name evidence="8" type="ORF">SD70_21785</name>
</gene>
<evidence type="ECO:0000256" key="2">
    <source>
        <dbReference type="ARBA" id="ARBA00022448"/>
    </source>
</evidence>
<evidence type="ECO:0000256" key="4">
    <source>
        <dbReference type="ARBA" id="ARBA00022692"/>
    </source>
</evidence>
<reference evidence="8 9" key="1">
    <citation type="submission" date="2014-12" db="EMBL/GenBank/DDBJ databases">
        <title>Draft genome sequence of Paenibacillus kamchatkensis strain B-2647.</title>
        <authorList>
            <person name="Karlyshev A.V."/>
            <person name="Kudryashova E.B."/>
        </authorList>
    </citation>
    <scope>NUCLEOTIDE SEQUENCE [LARGE SCALE GENOMIC DNA]</scope>
    <source>
        <strain evidence="8 9">VKM B-2647</strain>
    </source>
</reference>
<dbReference type="InterPro" id="IPR036458">
    <property type="entry name" value="Na:dicarbo_symporter_sf"/>
</dbReference>
<proteinExistence type="predicted"/>
<feature type="transmembrane region" description="Helical" evidence="7">
    <location>
        <begin position="214"/>
        <end position="236"/>
    </location>
</feature>
<keyword evidence="9" id="KW-1185">Reference proteome</keyword>
<accession>A0ABR5AF34</accession>
<dbReference type="Pfam" id="PF00375">
    <property type="entry name" value="SDF"/>
    <property type="match status" value="1"/>
</dbReference>
<evidence type="ECO:0000313" key="9">
    <source>
        <dbReference type="Proteomes" id="UP000031967"/>
    </source>
</evidence>
<evidence type="ECO:0008006" key="10">
    <source>
        <dbReference type="Google" id="ProtNLM"/>
    </source>
</evidence>
<evidence type="ECO:0000256" key="3">
    <source>
        <dbReference type="ARBA" id="ARBA00022475"/>
    </source>
</evidence>